<sequence>MVVPADQTLLFTLPLELRELIYRAVLSSPLDGTELLRTCREIYLEAQKFLFERPLSFRSQSVLFHWLNRVPPEYLPQAKVLSLNIQEVDLRSLLSAPALVSHPGDPPRLLTWELYEAELERLNHALRQLPKIQRIIIRAVSGRQSFLYRECLQRFLGMLGSLYPDLVDISLEGKFHHQSLSFLSSFKKLEAFSFDGFSASSPSETAGVLAGLQRLTSLSLVSQGTMLSPGSHMHSDYTAKRQSFTGGVVNKMDNLTCFSVTETIPVSAPTLFFTPEILNSLQKHQSLRKLKVCLSQTPDHDTLTAMRSFLEHTQIRILDLDWPDLEPNAVGTFSLMPECLEELWIRAKSTADAFDIIWSIAESRKAGEVQALYELVLVRTTQMYGIISPFGNERKDSGAEGTTEYADTVSFPWLYSLPLSETLCGELTPSSRCALPRMRRKRSILVGHRGAYKSWVCESHGIPNNVEQRGLSQYLRSAGLHELS</sequence>
<keyword evidence="2" id="KW-1185">Reference proteome</keyword>
<dbReference type="SUPFAM" id="SSF52047">
    <property type="entry name" value="RNI-like"/>
    <property type="match status" value="1"/>
</dbReference>
<accession>A0A163BSN4</accession>
<dbReference type="Proteomes" id="UP000076837">
    <property type="component" value="Unassembled WGS sequence"/>
</dbReference>
<comment type="caution">
    <text evidence="1">The sequence shown here is derived from an EMBL/GenBank/DDBJ whole genome shotgun (WGS) entry which is preliminary data.</text>
</comment>
<dbReference type="AlphaFoldDB" id="A0A163BSN4"/>
<organism evidence="1 2">
    <name type="scientific">Didymella rabiei</name>
    <name type="common">Chickpea ascochyta blight fungus</name>
    <name type="synonym">Mycosphaerella rabiei</name>
    <dbReference type="NCBI Taxonomy" id="5454"/>
    <lineage>
        <taxon>Eukaryota</taxon>
        <taxon>Fungi</taxon>
        <taxon>Dikarya</taxon>
        <taxon>Ascomycota</taxon>
        <taxon>Pezizomycotina</taxon>
        <taxon>Dothideomycetes</taxon>
        <taxon>Pleosporomycetidae</taxon>
        <taxon>Pleosporales</taxon>
        <taxon>Pleosporineae</taxon>
        <taxon>Didymellaceae</taxon>
        <taxon>Ascochyta</taxon>
    </lineage>
</organism>
<evidence type="ECO:0000313" key="1">
    <source>
        <dbReference type="EMBL" id="KZM21952.1"/>
    </source>
</evidence>
<evidence type="ECO:0000313" key="2">
    <source>
        <dbReference type="Proteomes" id="UP000076837"/>
    </source>
</evidence>
<gene>
    <name evidence="1" type="ORF">ST47_g6905</name>
</gene>
<reference evidence="1 2" key="1">
    <citation type="journal article" date="2016" name="Sci. Rep.">
        <title>Draft genome sequencing and secretome analysis of fungal phytopathogen Ascochyta rabiei provides insight into the necrotrophic effector repertoire.</title>
        <authorList>
            <person name="Verma S."/>
            <person name="Gazara R.K."/>
            <person name="Nizam S."/>
            <person name="Parween S."/>
            <person name="Chattopadhyay D."/>
            <person name="Verma P.K."/>
        </authorList>
    </citation>
    <scope>NUCLEOTIDE SEQUENCE [LARGE SCALE GENOMIC DNA]</scope>
    <source>
        <strain evidence="1 2">ArDII</strain>
    </source>
</reference>
<dbReference type="EMBL" id="JYNV01000230">
    <property type="protein sequence ID" value="KZM21952.1"/>
    <property type="molecule type" value="Genomic_DNA"/>
</dbReference>
<proteinExistence type="predicted"/>
<name>A0A163BSN4_DIDRA</name>
<protein>
    <submittedName>
        <fullName evidence="1">Uncharacterized protein</fullName>
    </submittedName>
</protein>
<dbReference type="OrthoDB" id="4413570at2759"/>